<gene>
    <name evidence="1" type="ORF">N5C70_21875</name>
</gene>
<sequence length="96" mass="10768">MSQGNHHEAIARAASQRRADELRRVPEALRPLLQSIPERPRLLLITILSDLVIDTPVPFERRRGMALGMIYMAGKRDELTPPEVSTLVGYVLDLPA</sequence>
<dbReference type="AlphaFoldDB" id="A0ABD4YJA6"/>
<name>A0ABD4YJA6_9PSED</name>
<dbReference type="RefSeq" id="WP_102667860.1">
    <property type="nucleotide sequence ID" value="NZ_JAOCBV010000001.1"/>
</dbReference>
<evidence type="ECO:0000313" key="2">
    <source>
        <dbReference type="Proteomes" id="UP001160152"/>
    </source>
</evidence>
<evidence type="ECO:0000313" key="1">
    <source>
        <dbReference type="EMBL" id="MDH0759338.1"/>
    </source>
</evidence>
<organism evidence="1 2">
    <name type="scientific">Pseudomonas juntendi</name>
    <dbReference type="NCBI Taxonomy" id="2666183"/>
    <lineage>
        <taxon>Bacteria</taxon>
        <taxon>Pseudomonadati</taxon>
        <taxon>Pseudomonadota</taxon>
        <taxon>Gammaproteobacteria</taxon>
        <taxon>Pseudomonadales</taxon>
        <taxon>Pseudomonadaceae</taxon>
        <taxon>Pseudomonas</taxon>
    </lineage>
</organism>
<protein>
    <submittedName>
        <fullName evidence="1">Uncharacterized protein</fullName>
    </submittedName>
</protein>
<comment type="caution">
    <text evidence="1">The sequence shown here is derived from an EMBL/GenBank/DDBJ whole genome shotgun (WGS) entry which is preliminary data.</text>
</comment>
<dbReference type="EMBL" id="JAOCBV010000001">
    <property type="protein sequence ID" value="MDH0759338.1"/>
    <property type="molecule type" value="Genomic_DNA"/>
</dbReference>
<accession>A0ABD4YJA6</accession>
<dbReference type="Proteomes" id="UP001160152">
    <property type="component" value="Unassembled WGS sequence"/>
</dbReference>
<proteinExistence type="predicted"/>
<reference evidence="1 2" key="1">
    <citation type="submission" date="2022-09" db="EMBL/GenBank/DDBJ databases">
        <title>Intensive care unit water sources are persistently colonized with multi-drug resistant bacteria and are the site of extensive horizontal gene transfer of antibiotic resistance genes.</title>
        <authorList>
            <person name="Diorio-Toth L."/>
        </authorList>
    </citation>
    <scope>NUCLEOTIDE SEQUENCE [LARGE SCALE GENOMIC DNA]</scope>
    <source>
        <strain evidence="1 2">GD03901</strain>
    </source>
</reference>